<dbReference type="GO" id="GO:0005886">
    <property type="term" value="C:plasma membrane"/>
    <property type="evidence" value="ECO:0007669"/>
    <property type="project" value="TreeGrafter"/>
</dbReference>
<feature type="transmembrane region" description="Helical" evidence="1">
    <location>
        <begin position="199"/>
        <end position="220"/>
    </location>
</feature>
<gene>
    <name evidence="2" type="ORF">KM312_01795</name>
</gene>
<feature type="transmembrane region" description="Helical" evidence="1">
    <location>
        <begin position="256"/>
        <end position="275"/>
    </location>
</feature>
<feature type="transmembrane region" description="Helical" evidence="1">
    <location>
        <begin position="31"/>
        <end position="52"/>
    </location>
</feature>
<organism evidence="2 3">
    <name type="scientific">Hydrogenibacillus schlegelii</name>
    <name type="common">Bacillus schlegelii</name>
    <dbReference type="NCBI Taxonomy" id="1484"/>
    <lineage>
        <taxon>Bacteria</taxon>
        <taxon>Bacillati</taxon>
        <taxon>Bacillota</taxon>
        <taxon>Bacilli</taxon>
        <taxon>Bacillales</taxon>
        <taxon>Bacillales Family X. Incertae Sedis</taxon>
        <taxon>Hydrogenibacillus</taxon>
    </lineage>
</organism>
<protein>
    <submittedName>
        <fullName evidence="2">TIGR00366 family protein</fullName>
    </submittedName>
</protein>
<dbReference type="Pfam" id="PF02667">
    <property type="entry name" value="SCFA_trans"/>
    <property type="match status" value="1"/>
</dbReference>
<proteinExistence type="predicted"/>
<keyword evidence="1" id="KW-1133">Transmembrane helix</keyword>
<dbReference type="EMBL" id="JAHHQF010000039">
    <property type="protein sequence ID" value="MBT9281386.1"/>
    <property type="molecule type" value="Genomic_DNA"/>
</dbReference>
<feature type="transmembrane region" description="Helical" evidence="1">
    <location>
        <begin position="154"/>
        <end position="179"/>
    </location>
</feature>
<feature type="transmembrane region" description="Helical" evidence="1">
    <location>
        <begin position="64"/>
        <end position="87"/>
    </location>
</feature>
<evidence type="ECO:0000313" key="2">
    <source>
        <dbReference type="EMBL" id="MBT9281386.1"/>
    </source>
</evidence>
<accession>A0A947CZJ0</accession>
<reference evidence="2" key="1">
    <citation type="journal article" date="2021" name="Microbiology">
        <title>Metagenomic Analysis of the Microbial Community in the Underground Coal Fire Area (Kemerovo Region, Russia) Revealed Predominance of Thermophilic Members of the Phyla Deinococcus-thermus, Aquificae, and Firmicutes.</title>
        <authorList>
            <person name="Kadnikov V."/>
            <person name="Mardanov A.V."/>
            <person name="Beletsky A.V."/>
            <person name="Karnachuk O.V."/>
            <person name="Ravin N.V."/>
        </authorList>
    </citation>
    <scope>NUCLEOTIDE SEQUENCE</scope>
    <source>
        <strain evidence="2">RBS10-49</strain>
    </source>
</reference>
<name>A0A947CZJ0_HYDSH</name>
<dbReference type="Proteomes" id="UP000748108">
    <property type="component" value="Unassembled WGS sequence"/>
</dbReference>
<feature type="transmembrane region" description="Helical" evidence="1">
    <location>
        <begin position="107"/>
        <end position="134"/>
    </location>
</feature>
<dbReference type="PANTHER" id="PTHR41983">
    <property type="entry name" value="SHORT-CHAIN FATTY ACID TRANSPORTER-RELATED"/>
    <property type="match status" value="1"/>
</dbReference>
<dbReference type="AlphaFoldDB" id="A0A947CZJ0"/>
<evidence type="ECO:0000256" key="1">
    <source>
        <dbReference type="SAM" id="Phobius"/>
    </source>
</evidence>
<comment type="caution">
    <text evidence="2">The sequence shown here is derived from an EMBL/GenBank/DDBJ whole genome shotgun (WGS) entry which is preliminary data.</text>
</comment>
<sequence length="465" mass="51316">MSTNHDSRRLGTLERIGLRLADWSERWFPDAFVFAMLATLVVMAVALLLGHSPRDVAVSFGGHFWDLVPFTMQMAFIIISGFVVASSPPVYRLIMHLSRLPRTAKGAVAFVAFFALLTSLISWGFSLIFSGILIREISRRMKRVDYRALGAAGYLGLGSVWALGLSSSAALMMASPNAIPEALLKISGVIPLSETIFTWQNGVMILVLVALSVAIAYLSAPSEDNAKTARELGIDLGPPAIDEPQRFRARTPGEKLETSPILNLLIFIAGLVYIIEQIDQKGPLAALDLNNYNFTFLMLGLFMHWTPRNFIQAVARAVPATTGVLLQFPFYAGIFGVLIGAGVSELLVRFFLSISDQGTFPIWMGIYTAILGFFLPSGGGKWVVEAPYFLETAKELHLQLAWVVKIYNVTEALPNLINPFWMLPLMGIMGVRARDLIGYSMLQFLFHVPTVLILIWLLNRTFVIG</sequence>
<feature type="transmembrane region" description="Helical" evidence="1">
    <location>
        <begin position="436"/>
        <end position="458"/>
    </location>
</feature>
<feature type="transmembrane region" description="Helical" evidence="1">
    <location>
        <begin position="328"/>
        <end position="348"/>
    </location>
</feature>
<dbReference type="PANTHER" id="PTHR41983:SF2">
    <property type="entry name" value="SHORT-CHAIN FATTY ACID TRANSPORTER-RELATED"/>
    <property type="match status" value="1"/>
</dbReference>
<feature type="transmembrane region" description="Helical" evidence="1">
    <location>
        <begin position="360"/>
        <end position="379"/>
    </location>
</feature>
<keyword evidence="1" id="KW-0812">Transmembrane</keyword>
<evidence type="ECO:0000313" key="3">
    <source>
        <dbReference type="Proteomes" id="UP000748108"/>
    </source>
</evidence>
<keyword evidence="1" id="KW-0472">Membrane</keyword>
<dbReference type="InterPro" id="IPR006160">
    <property type="entry name" value="SCFA_transpt_AtoE"/>
</dbReference>